<dbReference type="PANTHER" id="PTHR43731:SF14">
    <property type="entry name" value="PRESENILIN-ASSOCIATED RHOMBOID-LIKE PROTEIN, MITOCHONDRIAL"/>
    <property type="match status" value="1"/>
</dbReference>
<dbReference type="Gene3D" id="1.20.1540.10">
    <property type="entry name" value="Rhomboid-like"/>
    <property type="match status" value="1"/>
</dbReference>
<feature type="transmembrane region" description="Helical" evidence="7">
    <location>
        <begin position="173"/>
        <end position="190"/>
    </location>
</feature>
<comment type="similarity">
    <text evidence="2">Belongs to the peptidase S54 family.</text>
</comment>
<dbReference type="PANTHER" id="PTHR43731">
    <property type="entry name" value="RHOMBOID PROTEASE"/>
    <property type="match status" value="1"/>
</dbReference>
<accession>C5A6P5</accession>
<evidence type="ECO:0000256" key="3">
    <source>
        <dbReference type="ARBA" id="ARBA00022692"/>
    </source>
</evidence>
<sequence length="207" mass="23477">MGVEDLVKAVRYAWLTYTLAFINVAVYLYELHLSDSIAGPSVYALLKLALVNVLVTQHHEWWRLFTAMFVHLSWIHLAMNTFFLIYLGSQLELFVGRWRYLILYITAGLFGNVLSVALMDPYTISGGASGALFGIAGALIMIEGILKKNIQSALANAFFLFLINSWMPHVNAIAHLGGLLVGIAFGYIYGNYVKERMMRMLYWDEFY</sequence>
<dbReference type="PaxDb" id="593117-TGAM_1405"/>
<dbReference type="EMBL" id="CP001398">
    <property type="protein sequence ID" value="ACS33907.1"/>
    <property type="molecule type" value="Genomic_DNA"/>
</dbReference>
<reference evidence="9 10" key="1">
    <citation type="journal article" date="2007" name="Genome Biol.">
        <title>Genome analysis and genome-wide proteomics of Thermococcus gammatolerans, the most radioresistant organism known amongst the Archaea.</title>
        <authorList>
            <person name="Zivanovic Y."/>
            <person name="Armengaud J."/>
            <person name="Lagorce A."/>
            <person name="Leplat C."/>
            <person name="Guerin P."/>
            <person name="Dutertre M."/>
            <person name="Anthouard V."/>
            <person name="Forterre P."/>
            <person name="Wincker P."/>
            <person name="Confalonieri F."/>
        </authorList>
    </citation>
    <scope>NUCLEOTIDE SEQUENCE [LARGE SCALE GENOMIC DNA]</scope>
    <source>
        <strain evidence="10">DSM 15229 / JCM 11827 / EJ3</strain>
    </source>
</reference>
<feature type="transmembrane region" description="Helical" evidence="7">
    <location>
        <begin position="100"/>
        <end position="118"/>
    </location>
</feature>
<dbReference type="RefSeq" id="WP_015859018.1">
    <property type="nucleotide sequence ID" value="NC_012804.1"/>
</dbReference>
<dbReference type="eggNOG" id="arCOG01768">
    <property type="taxonomic scope" value="Archaea"/>
</dbReference>
<keyword evidence="6 7" id="KW-0472">Membrane</keyword>
<dbReference type="HOGENOM" id="CLU_055068_3_0_2"/>
<gene>
    <name evidence="9" type="ordered locus">TGAM_1405</name>
</gene>
<evidence type="ECO:0000256" key="4">
    <source>
        <dbReference type="ARBA" id="ARBA00022801"/>
    </source>
</evidence>
<feature type="transmembrane region" description="Helical" evidence="7">
    <location>
        <begin position="36"/>
        <end position="55"/>
    </location>
</feature>
<feature type="transmembrane region" description="Helical" evidence="7">
    <location>
        <begin position="61"/>
        <end position="88"/>
    </location>
</feature>
<feature type="transmembrane region" description="Helical" evidence="7">
    <location>
        <begin position="124"/>
        <end position="142"/>
    </location>
</feature>
<protein>
    <submittedName>
        <fullName evidence="9">Peptidase, putative, Rhomboid-like protein protein</fullName>
    </submittedName>
</protein>
<evidence type="ECO:0000313" key="9">
    <source>
        <dbReference type="EMBL" id="ACS33907.1"/>
    </source>
</evidence>
<dbReference type="InterPro" id="IPR050925">
    <property type="entry name" value="Rhomboid_protease_S54"/>
</dbReference>
<evidence type="ECO:0000256" key="6">
    <source>
        <dbReference type="ARBA" id="ARBA00023136"/>
    </source>
</evidence>
<feature type="transmembrane region" description="Helical" evidence="7">
    <location>
        <begin position="149"/>
        <end position="167"/>
    </location>
</feature>
<dbReference type="GO" id="GO:0004252">
    <property type="term" value="F:serine-type endopeptidase activity"/>
    <property type="evidence" value="ECO:0007669"/>
    <property type="project" value="InterPro"/>
</dbReference>
<evidence type="ECO:0000256" key="2">
    <source>
        <dbReference type="ARBA" id="ARBA00009045"/>
    </source>
</evidence>
<feature type="transmembrane region" description="Helical" evidence="7">
    <location>
        <begin position="12"/>
        <end position="29"/>
    </location>
</feature>
<evidence type="ECO:0000256" key="7">
    <source>
        <dbReference type="SAM" id="Phobius"/>
    </source>
</evidence>
<dbReference type="KEGG" id="tga:TGAM_1405"/>
<keyword evidence="10" id="KW-1185">Reference proteome</keyword>
<dbReference type="OrthoDB" id="26567at2157"/>
<evidence type="ECO:0000256" key="1">
    <source>
        <dbReference type="ARBA" id="ARBA00004141"/>
    </source>
</evidence>
<dbReference type="MEROPS" id="S54.A19"/>
<keyword evidence="5 7" id="KW-1133">Transmembrane helix</keyword>
<keyword evidence="3 7" id="KW-0812">Transmembrane</keyword>
<dbReference type="AlphaFoldDB" id="C5A6P5"/>
<name>C5A6P5_THEGJ</name>
<evidence type="ECO:0000313" key="10">
    <source>
        <dbReference type="Proteomes" id="UP000001488"/>
    </source>
</evidence>
<dbReference type="STRING" id="593117.TGAM_1405"/>
<dbReference type="SUPFAM" id="SSF144091">
    <property type="entry name" value="Rhomboid-like"/>
    <property type="match status" value="1"/>
</dbReference>
<dbReference type="Pfam" id="PF01694">
    <property type="entry name" value="Rhomboid"/>
    <property type="match status" value="1"/>
</dbReference>
<dbReference type="PATRIC" id="fig|593117.10.peg.1407"/>
<dbReference type="GeneID" id="7988138"/>
<proteinExistence type="inferred from homology"/>
<dbReference type="Proteomes" id="UP000001488">
    <property type="component" value="Chromosome"/>
</dbReference>
<dbReference type="InterPro" id="IPR022764">
    <property type="entry name" value="Peptidase_S54_rhomboid_dom"/>
</dbReference>
<feature type="domain" description="Peptidase S54 rhomboid" evidence="8">
    <location>
        <begin position="59"/>
        <end position="190"/>
    </location>
</feature>
<keyword evidence="4" id="KW-0378">Hydrolase</keyword>
<comment type="subcellular location">
    <subcellularLocation>
        <location evidence="1">Membrane</location>
        <topology evidence="1">Multi-pass membrane protein</topology>
    </subcellularLocation>
</comment>
<organism evidence="9 10">
    <name type="scientific">Thermococcus gammatolerans (strain DSM 15229 / JCM 11827 / EJ3)</name>
    <dbReference type="NCBI Taxonomy" id="593117"/>
    <lineage>
        <taxon>Archaea</taxon>
        <taxon>Methanobacteriati</taxon>
        <taxon>Methanobacteriota</taxon>
        <taxon>Thermococci</taxon>
        <taxon>Thermococcales</taxon>
        <taxon>Thermococcaceae</taxon>
        <taxon>Thermococcus</taxon>
    </lineage>
</organism>
<dbReference type="InterPro" id="IPR035952">
    <property type="entry name" value="Rhomboid-like_sf"/>
</dbReference>
<dbReference type="GO" id="GO:0016020">
    <property type="term" value="C:membrane"/>
    <property type="evidence" value="ECO:0007669"/>
    <property type="project" value="UniProtKB-SubCell"/>
</dbReference>
<evidence type="ECO:0000259" key="8">
    <source>
        <dbReference type="Pfam" id="PF01694"/>
    </source>
</evidence>
<evidence type="ECO:0000256" key="5">
    <source>
        <dbReference type="ARBA" id="ARBA00022989"/>
    </source>
</evidence>